<feature type="domain" description="OmpA-like" evidence="9">
    <location>
        <begin position="139"/>
        <end position="259"/>
    </location>
</feature>
<comment type="similarity">
    <text evidence="2">Belongs to the MotB family.</text>
</comment>
<dbReference type="InterPro" id="IPR025713">
    <property type="entry name" value="MotB-like_N_dom"/>
</dbReference>
<organism evidence="10 11">
    <name type="scientific">Gemmatimonas groenlandica</name>
    <dbReference type="NCBI Taxonomy" id="2732249"/>
    <lineage>
        <taxon>Bacteria</taxon>
        <taxon>Pseudomonadati</taxon>
        <taxon>Gemmatimonadota</taxon>
        <taxon>Gemmatimonadia</taxon>
        <taxon>Gemmatimonadales</taxon>
        <taxon>Gemmatimonadaceae</taxon>
        <taxon>Gemmatimonas</taxon>
    </lineage>
</organism>
<keyword evidence="11" id="KW-1185">Reference proteome</keyword>
<dbReference type="Gene3D" id="3.30.1330.60">
    <property type="entry name" value="OmpA-like domain"/>
    <property type="match status" value="1"/>
</dbReference>
<dbReference type="Proteomes" id="UP000500938">
    <property type="component" value="Chromosome"/>
</dbReference>
<dbReference type="Pfam" id="PF00691">
    <property type="entry name" value="OmpA"/>
    <property type="match status" value="1"/>
</dbReference>
<keyword evidence="3" id="KW-1003">Cell membrane</keyword>
<evidence type="ECO:0000256" key="1">
    <source>
        <dbReference type="ARBA" id="ARBA00004162"/>
    </source>
</evidence>
<evidence type="ECO:0000256" key="4">
    <source>
        <dbReference type="ARBA" id="ARBA00022692"/>
    </source>
</evidence>
<dbReference type="PANTHER" id="PTHR30329">
    <property type="entry name" value="STATOR ELEMENT OF FLAGELLAR MOTOR COMPLEX"/>
    <property type="match status" value="1"/>
</dbReference>
<evidence type="ECO:0000313" key="11">
    <source>
        <dbReference type="Proteomes" id="UP000500938"/>
    </source>
</evidence>
<evidence type="ECO:0000256" key="5">
    <source>
        <dbReference type="ARBA" id="ARBA00022989"/>
    </source>
</evidence>
<accession>A0A6M4IQR2</accession>
<dbReference type="AlphaFoldDB" id="A0A6M4IQR2"/>
<dbReference type="PROSITE" id="PS51123">
    <property type="entry name" value="OMPA_2"/>
    <property type="match status" value="1"/>
</dbReference>
<evidence type="ECO:0000259" key="9">
    <source>
        <dbReference type="PROSITE" id="PS51123"/>
    </source>
</evidence>
<dbReference type="GO" id="GO:0005886">
    <property type="term" value="C:plasma membrane"/>
    <property type="evidence" value="ECO:0007669"/>
    <property type="project" value="UniProtKB-SubCell"/>
</dbReference>
<dbReference type="PANTHER" id="PTHR30329:SF21">
    <property type="entry name" value="LIPOPROTEIN YIAD-RELATED"/>
    <property type="match status" value="1"/>
</dbReference>
<feature type="transmembrane region" description="Helical" evidence="8">
    <location>
        <begin position="29"/>
        <end position="48"/>
    </location>
</feature>
<reference evidence="10 11" key="1">
    <citation type="submission" date="2020-05" db="EMBL/GenBank/DDBJ databases">
        <title>Complete genome sequence of Gemmatimonas greenlandica TET16.</title>
        <authorList>
            <person name="Zeng Y."/>
        </authorList>
    </citation>
    <scope>NUCLEOTIDE SEQUENCE [LARGE SCALE GENOMIC DNA]</scope>
    <source>
        <strain evidence="10 11">TET16</strain>
    </source>
</reference>
<dbReference type="RefSeq" id="WP_171225917.1">
    <property type="nucleotide sequence ID" value="NZ_CP053085.1"/>
</dbReference>
<comment type="subcellular location">
    <subcellularLocation>
        <location evidence="1">Cell membrane</location>
        <topology evidence="1">Single-pass membrane protein</topology>
    </subcellularLocation>
</comment>
<proteinExistence type="inferred from homology"/>
<dbReference type="InterPro" id="IPR050330">
    <property type="entry name" value="Bact_OuterMem_StrucFunc"/>
</dbReference>
<name>A0A6M4IQR2_9BACT</name>
<dbReference type="EMBL" id="CP053085">
    <property type="protein sequence ID" value="QJR36485.1"/>
    <property type="molecule type" value="Genomic_DNA"/>
</dbReference>
<evidence type="ECO:0000256" key="8">
    <source>
        <dbReference type="SAM" id="Phobius"/>
    </source>
</evidence>
<dbReference type="InterPro" id="IPR006665">
    <property type="entry name" value="OmpA-like"/>
</dbReference>
<keyword evidence="6 7" id="KW-0472">Membrane</keyword>
<dbReference type="CDD" id="cd07185">
    <property type="entry name" value="OmpA_C-like"/>
    <property type="match status" value="1"/>
</dbReference>
<evidence type="ECO:0000256" key="2">
    <source>
        <dbReference type="ARBA" id="ARBA00008914"/>
    </source>
</evidence>
<sequence>MAPRGGKKIIIVKKKVAGHGGHHGGSWKVAYADFVTAMMAFFMVMWILGMDDKTKQAIEGYFANPVGYKKGYGAGSSPLSTGTAPTNVQKTPLRMIVRSTEQRTFEQLKNAILEKVAANDSLKSLKALVDVQVTNDGLRIELVETGSGDVYFPTGSAKMKSPTMLALQLIGTELATLHHPVILEGHTDAAQFSAAGGAYGNWELSADRANAARRVLEGVGLGDGRIVEVRGYAATKPRILDDPLSAANRRISILLPFSVTPDGAADAASMAQYKTDSMHASLAKRVP</sequence>
<dbReference type="KEGG" id="ggr:HKW67_13710"/>
<protein>
    <submittedName>
        <fullName evidence="10">OmpA family protein</fullName>
    </submittedName>
</protein>
<gene>
    <name evidence="10" type="ORF">HKW67_13710</name>
</gene>
<evidence type="ECO:0000313" key="10">
    <source>
        <dbReference type="EMBL" id="QJR36485.1"/>
    </source>
</evidence>
<evidence type="ECO:0000256" key="6">
    <source>
        <dbReference type="ARBA" id="ARBA00023136"/>
    </source>
</evidence>
<dbReference type="InterPro" id="IPR036737">
    <property type="entry name" value="OmpA-like_sf"/>
</dbReference>
<keyword evidence="4 8" id="KW-0812">Transmembrane</keyword>
<evidence type="ECO:0000256" key="3">
    <source>
        <dbReference type="ARBA" id="ARBA00022475"/>
    </source>
</evidence>
<dbReference type="SUPFAM" id="SSF103088">
    <property type="entry name" value="OmpA-like"/>
    <property type="match status" value="1"/>
</dbReference>
<dbReference type="Pfam" id="PF13677">
    <property type="entry name" value="MotB_plug"/>
    <property type="match status" value="1"/>
</dbReference>
<keyword evidence="5 8" id="KW-1133">Transmembrane helix</keyword>
<evidence type="ECO:0000256" key="7">
    <source>
        <dbReference type="PROSITE-ProRule" id="PRU00473"/>
    </source>
</evidence>